<sequence length="490" mass="52731">MTELLLAFTLSFVASLLLESRPPSLAALRGPATAQAIRLTLHLAVFAGAFALSWRPWHAALVVCVAAFLFGEGSAMKRRILGEPVVFSDFALVKLAIRHPRLYYAEKLIEPRALAIFAAIAVATVLWFWIEPSILPAGFWALLAVPPMVCAAAVAALRSEAASRAARKLVGERPDLDADVARFGIGGSMTLHWLVWRRQARPSAEARAAMAAAPKPATGGPSLVVAIQCESFLDLAARGIPGPDLPAFRSLAREAVAWGRCRVPAEGAYTMRAEFGFLTGLPSEALGFDAFDPYIVAESYAQASLARRLKAAGRRTVFLHPYDRRFFGRDELMPKLGFDRFIDGEAFAGAARVGPYIGDAAVADAIEAEIAATRESLFLFAVTIENHGPWGAGRLPGVDAPAEQYARHLRNADAMIGRIAAALKAQPGGALFCVYGDHAPARTLHPGLPDRRAADYLIWDSRVRPDAPPERLDLDVDAVGRLLLERAASA</sequence>
<evidence type="ECO:0000256" key="5">
    <source>
        <dbReference type="ARBA" id="ARBA00023136"/>
    </source>
</evidence>
<evidence type="ECO:0000256" key="3">
    <source>
        <dbReference type="ARBA" id="ARBA00022692"/>
    </source>
</evidence>
<dbReference type="OrthoDB" id="5363296at2"/>
<organism evidence="8 9">
    <name type="scientific">Hansschlegelia zhihuaiae</name>
    <dbReference type="NCBI Taxonomy" id="405005"/>
    <lineage>
        <taxon>Bacteria</taxon>
        <taxon>Pseudomonadati</taxon>
        <taxon>Pseudomonadota</taxon>
        <taxon>Alphaproteobacteria</taxon>
        <taxon>Hyphomicrobiales</taxon>
        <taxon>Methylopilaceae</taxon>
        <taxon>Hansschlegelia</taxon>
    </lineage>
</organism>
<keyword evidence="2" id="KW-1003">Cell membrane</keyword>
<keyword evidence="5 6" id="KW-0472">Membrane</keyword>
<comment type="caution">
    <text evidence="8">The sequence shown here is derived from an EMBL/GenBank/DDBJ whole genome shotgun (WGS) entry which is preliminary data.</text>
</comment>
<feature type="domain" description="Sulfatase N-terminal" evidence="7">
    <location>
        <begin position="224"/>
        <end position="447"/>
    </location>
</feature>
<dbReference type="InterPro" id="IPR000917">
    <property type="entry name" value="Sulfatase_N"/>
</dbReference>
<gene>
    <name evidence="8" type="ORF">EK403_19740</name>
</gene>
<evidence type="ECO:0000256" key="4">
    <source>
        <dbReference type="ARBA" id="ARBA00022989"/>
    </source>
</evidence>
<evidence type="ECO:0000313" key="9">
    <source>
        <dbReference type="Proteomes" id="UP000289708"/>
    </source>
</evidence>
<keyword evidence="3 6" id="KW-0812">Transmembrane</keyword>
<reference evidence="8 9" key="1">
    <citation type="submission" date="2018-12" db="EMBL/GenBank/DDBJ databases">
        <title>bacterium Hansschlegelia zhihuaiae S113.</title>
        <authorList>
            <person name="He J."/>
        </authorList>
    </citation>
    <scope>NUCLEOTIDE SEQUENCE [LARGE SCALE GENOMIC DNA]</scope>
    <source>
        <strain evidence="8 9">S 113</strain>
    </source>
</reference>
<accession>A0A4Q0M653</accession>
<protein>
    <submittedName>
        <fullName evidence="8">Alkaline phosphatase family protein</fullName>
    </submittedName>
</protein>
<name>A0A4Q0M653_9HYPH</name>
<comment type="subcellular location">
    <subcellularLocation>
        <location evidence="1">Cell membrane</location>
        <topology evidence="1">Multi-pass membrane protein</topology>
    </subcellularLocation>
</comment>
<proteinExistence type="predicted"/>
<evidence type="ECO:0000313" key="8">
    <source>
        <dbReference type="EMBL" id="RXF68528.1"/>
    </source>
</evidence>
<evidence type="ECO:0000256" key="6">
    <source>
        <dbReference type="SAM" id="Phobius"/>
    </source>
</evidence>
<keyword evidence="9" id="KW-1185">Reference proteome</keyword>
<keyword evidence="4 6" id="KW-1133">Transmembrane helix</keyword>
<dbReference type="AlphaFoldDB" id="A0A4Q0M653"/>
<dbReference type="GO" id="GO:0005886">
    <property type="term" value="C:plasma membrane"/>
    <property type="evidence" value="ECO:0007669"/>
    <property type="project" value="UniProtKB-SubCell"/>
</dbReference>
<dbReference type="InterPro" id="IPR017850">
    <property type="entry name" value="Alkaline_phosphatase_core_sf"/>
</dbReference>
<dbReference type="CDD" id="cd16015">
    <property type="entry name" value="LTA_synthase"/>
    <property type="match status" value="1"/>
</dbReference>
<feature type="transmembrane region" description="Helical" evidence="6">
    <location>
        <begin position="113"/>
        <end position="130"/>
    </location>
</feature>
<dbReference type="Gene3D" id="3.40.720.10">
    <property type="entry name" value="Alkaline Phosphatase, subunit A"/>
    <property type="match status" value="1"/>
</dbReference>
<feature type="transmembrane region" description="Helical" evidence="6">
    <location>
        <begin position="46"/>
        <end position="70"/>
    </location>
</feature>
<dbReference type="PANTHER" id="PTHR47371:SF3">
    <property type="entry name" value="PHOSPHOGLYCEROL TRANSFERASE I"/>
    <property type="match status" value="1"/>
</dbReference>
<dbReference type="Pfam" id="PF00884">
    <property type="entry name" value="Sulfatase"/>
    <property type="match status" value="1"/>
</dbReference>
<dbReference type="RefSeq" id="WP_128779177.1">
    <property type="nucleotide sequence ID" value="NZ_RYFI01000025.1"/>
</dbReference>
<dbReference type="InterPro" id="IPR050448">
    <property type="entry name" value="OpgB/LTA_synthase_biosynth"/>
</dbReference>
<dbReference type="Proteomes" id="UP000289708">
    <property type="component" value="Unassembled WGS sequence"/>
</dbReference>
<evidence type="ECO:0000256" key="1">
    <source>
        <dbReference type="ARBA" id="ARBA00004651"/>
    </source>
</evidence>
<dbReference type="PANTHER" id="PTHR47371">
    <property type="entry name" value="LIPOTEICHOIC ACID SYNTHASE"/>
    <property type="match status" value="1"/>
</dbReference>
<dbReference type="EMBL" id="RYFI01000025">
    <property type="protein sequence ID" value="RXF68528.1"/>
    <property type="molecule type" value="Genomic_DNA"/>
</dbReference>
<evidence type="ECO:0000256" key="2">
    <source>
        <dbReference type="ARBA" id="ARBA00022475"/>
    </source>
</evidence>
<feature type="transmembrane region" description="Helical" evidence="6">
    <location>
        <begin position="136"/>
        <end position="157"/>
    </location>
</feature>
<evidence type="ECO:0000259" key="7">
    <source>
        <dbReference type="Pfam" id="PF00884"/>
    </source>
</evidence>
<dbReference type="SUPFAM" id="SSF53649">
    <property type="entry name" value="Alkaline phosphatase-like"/>
    <property type="match status" value="1"/>
</dbReference>